<reference evidence="6 7" key="1">
    <citation type="submission" date="2019-06" db="EMBL/GenBank/DDBJ databases">
        <title>Sequencing the genomes of 1000 actinobacteria strains.</title>
        <authorList>
            <person name="Klenk H.-P."/>
        </authorList>
    </citation>
    <scope>NUCLEOTIDE SEQUENCE [LARGE SCALE GENOMIC DNA]</scope>
    <source>
        <strain evidence="6 7">DSM 45679</strain>
    </source>
</reference>
<dbReference type="SUPFAM" id="SSF53927">
    <property type="entry name" value="Cytidine deaminase-like"/>
    <property type="match status" value="1"/>
</dbReference>
<evidence type="ECO:0000259" key="5">
    <source>
        <dbReference type="PROSITE" id="PS51747"/>
    </source>
</evidence>
<name>A0A542DH21_AMYCI</name>
<evidence type="ECO:0000256" key="2">
    <source>
        <dbReference type="ARBA" id="ARBA00022723"/>
    </source>
</evidence>
<dbReference type="InterPro" id="IPR016193">
    <property type="entry name" value="Cytidine_deaminase-like"/>
</dbReference>
<evidence type="ECO:0000256" key="1">
    <source>
        <dbReference type="ARBA" id="ARBA00006576"/>
    </source>
</evidence>
<accession>A0A542DH21</accession>
<dbReference type="AlphaFoldDB" id="A0A542DH21"/>
<comment type="caution">
    <text evidence="6">The sequence shown here is derived from an EMBL/GenBank/DDBJ whole genome shotgun (WGS) entry which is preliminary data.</text>
</comment>
<dbReference type="FunFam" id="3.40.140.10:FF:000011">
    <property type="entry name" value="tRNA-specific adenosine deaminase"/>
    <property type="match status" value="1"/>
</dbReference>
<dbReference type="OrthoDB" id="9802676at2"/>
<organism evidence="6 7">
    <name type="scientific">Amycolatopsis cihanbeyliensis</name>
    <dbReference type="NCBI Taxonomy" id="1128664"/>
    <lineage>
        <taxon>Bacteria</taxon>
        <taxon>Bacillati</taxon>
        <taxon>Actinomycetota</taxon>
        <taxon>Actinomycetes</taxon>
        <taxon>Pseudonocardiales</taxon>
        <taxon>Pseudonocardiaceae</taxon>
        <taxon>Amycolatopsis</taxon>
    </lineage>
</organism>
<dbReference type="Gene3D" id="3.40.140.10">
    <property type="entry name" value="Cytidine Deaminase, domain 2"/>
    <property type="match status" value="1"/>
</dbReference>
<dbReference type="RefSeq" id="WP_141997254.1">
    <property type="nucleotide sequence ID" value="NZ_VFML01000001.1"/>
</dbReference>
<keyword evidence="3" id="KW-0378">Hydrolase</keyword>
<dbReference type="PANTHER" id="PTHR11079:SF161">
    <property type="entry name" value="CMP_DCMP-TYPE DEAMINASE DOMAIN-CONTAINING PROTEIN"/>
    <property type="match status" value="1"/>
</dbReference>
<gene>
    <name evidence="6" type="ORF">FB471_2065</name>
</gene>
<dbReference type="GO" id="GO:0047974">
    <property type="term" value="F:guanosine deaminase activity"/>
    <property type="evidence" value="ECO:0007669"/>
    <property type="project" value="TreeGrafter"/>
</dbReference>
<protein>
    <submittedName>
        <fullName evidence="6">tRNA(Arg) A34 adenosine deaminase TadA</fullName>
    </submittedName>
</protein>
<sequence>MGGNVSTVGSAEQEWLAEAVRIATANVAEGGGPFGALVVRDGAVLATGTNQVTPALDPTAHAEVVAIRAACVALGDFQLTGCVLVSSCEPCPLCLSAALWARVDRVLYAADRHDAAAAGFDDREFYDLFSTPRETWPLTVAQLASARPTEPFEAWQANPDTVAY</sequence>
<keyword evidence="7" id="KW-1185">Reference proteome</keyword>
<keyword evidence="2" id="KW-0479">Metal-binding</keyword>
<evidence type="ECO:0000256" key="4">
    <source>
        <dbReference type="ARBA" id="ARBA00022833"/>
    </source>
</evidence>
<dbReference type="PANTHER" id="PTHR11079">
    <property type="entry name" value="CYTOSINE DEAMINASE FAMILY MEMBER"/>
    <property type="match status" value="1"/>
</dbReference>
<comment type="similarity">
    <text evidence="1">Belongs to the cytidine and deoxycytidylate deaminase family.</text>
</comment>
<dbReference type="InterPro" id="IPR002125">
    <property type="entry name" value="CMP_dCMP_dom"/>
</dbReference>
<evidence type="ECO:0000256" key="3">
    <source>
        <dbReference type="ARBA" id="ARBA00022801"/>
    </source>
</evidence>
<dbReference type="Proteomes" id="UP000320876">
    <property type="component" value="Unassembled WGS sequence"/>
</dbReference>
<dbReference type="EMBL" id="VFML01000001">
    <property type="protein sequence ID" value="TQJ02340.1"/>
    <property type="molecule type" value="Genomic_DNA"/>
</dbReference>
<dbReference type="GO" id="GO:0006152">
    <property type="term" value="P:purine nucleoside catabolic process"/>
    <property type="evidence" value="ECO:0007669"/>
    <property type="project" value="TreeGrafter"/>
</dbReference>
<proteinExistence type="inferred from homology"/>
<feature type="domain" description="CMP/dCMP-type deaminase" evidence="5">
    <location>
        <begin position="10"/>
        <end position="133"/>
    </location>
</feature>
<dbReference type="PROSITE" id="PS51747">
    <property type="entry name" value="CYT_DCMP_DEAMINASES_2"/>
    <property type="match status" value="1"/>
</dbReference>
<evidence type="ECO:0000313" key="6">
    <source>
        <dbReference type="EMBL" id="TQJ02340.1"/>
    </source>
</evidence>
<dbReference type="CDD" id="cd01285">
    <property type="entry name" value="nucleoside_deaminase"/>
    <property type="match status" value="1"/>
</dbReference>
<evidence type="ECO:0000313" key="7">
    <source>
        <dbReference type="Proteomes" id="UP000320876"/>
    </source>
</evidence>
<dbReference type="Pfam" id="PF00383">
    <property type="entry name" value="dCMP_cyt_deam_1"/>
    <property type="match status" value="1"/>
</dbReference>
<keyword evidence="4" id="KW-0862">Zinc</keyword>
<dbReference type="GO" id="GO:0046872">
    <property type="term" value="F:metal ion binding"/>
    <property type="evidence" value="ECO:0007669"/>
    <property type="project" value="UniProtKB-KW"/>
</dbReference>